<accession>A0AAW1U373</accession>
<dbReference type="CDD" id="cd00063">
    <property type="entry name" value="FN3"/>
    <property type="match status" value="2"/>
</dbReference>
<evidence type="ECO:0000256" key="2">
    <source>
        <dbReference type="ARBA" id="ARBA00022737"/>
    </source>
</evidence>
<proteinExistence type="predicted"/>
<evidence type="ECO:0000313" key="8">
    <source>
        <dbReference type="EMBL" id="KAK9876998.1"/>
    </source>
</evidence>
<dbReference type="InterPro" id="IPR003961">
    <property type="entry name" value="FN3_dom"/>
</dbReference>
<dbReference type="EMBL" id="JARQZJ010000039">
    <property type="protein sequence ID" value="KAK9876998.1"/>
    <property type="molecule type" value="Genomic_DNA"/>
</dbReference>
<dbReference type="InterPro" id="IPR050379">
    <property type="entry name" value="Type-I_Cytokine_Rcpt"/>
</dbReference>
<name>A0AAW1U373_9CUCU</name>
<feature type="domain" description="Fibronectin type-III" evidence="7">
    <location>
        <begin position="30"/>
        <end position="121"/>
    </location>
</feature>
<dbReference type="SMART" id="SM00060">
    <property type="entry name" value="FN3"/>
    <property type="match status" value="2"/>
</dbReference>
<keyword evidence="5" id="KW-0325">Glycoprotein</keyword>
<evidence type="ECO:0000256" key="4">
    <source>
        <dbReference type="ARBA" id="ARBA00023170"/>
    </source>
</evidence>
<keyword evidence="9" id="KW-1185">Reference proteome</keyword>
<dbReference type="InterPro" id="IPR036116">
    <property type="entry name" value="FN3_sf"/>
</dbReference>
<dbReference type="GO" id="GO:0004896">
    <property type="term" value="F:cytokine receptor activity"/>
    <property type="evidence" value="ECO:0007669"/>
    <property type="project" value="TreeGrafter"/>
</dbReference>
<evidence type="ECO:0000259" key="7">
    <source>
        <dbReference type="PROSITE" id="PS50853"/>
    </source>
</evidence>
<keyword evidence="3" id="KW-1015">Disulfide bond</keyword>
<dbReference type="GO" id="GO:0019955">
    <property type="term" value="F:cytokine binding"/>
    <property type="evidence" value="ECO:0007669"/>
    <property type="project" value="TreeGrafter"/>
</dbReference>
<protein>
    <recommendedName>
        <fullName evidence="7">Fibronectin type-III domain-containing protein</fullName>
    </recommendedName>
</protein>
<dbReference type="PANTHER" id="PTHR23036:SF151">
    <property type="entry name" value="FIBRONECTIN TYPE-III DOMAIN-CONTAINING PROTEIN"/>
    <property type="match status" value="1"/>
</dbReference>
<dbReference type="GO" id="GO:0043235">
    <property type="term" value="C:receptor complex"/>
    <property type="evidence" value="ECO:0007669"/>
    <property type="project" value="TreeGrafter"/>
</dbReference>
<keyword evidence="2" id="KW-0677">Repeat</keyword>
<gene>
    <name evidence="8" type="ORF">WA026_016026</name>
</gene>
<dbReference type="AlphaFoldDB" id="A0AAW1U373"/>
<evidence type="ECO:0000256" key="3">
    <source>
        <dbReference type="ARBA" id="ARBA00023157"/>
    </source>
</evidence>
<dbReference type="SUPFAM" id="SSF49265">
    <property type="entry name" value="Fibronectin type III"/>
    <property type="match status" value="1"/>
</dbReference>
<comment type="caution">
    <text evidence="8">The sequence shown here is derived from an EMBL/GenBank/DDBJ whole genome shotgun (WGS) entry which is preliminary data.</text>
</comment>
<keyword evidence="1 6" id="KW-0732">Signal</keyword>
<organism evidence="8 9">
    <name type="scientific">Henosepilachna vigintioctopunctata</name>
    <dbReference type="NCBI Taxonomy" id="420089"/>
    <lineage>
        <taxon>Eukaryota</taxon>
        <taxon>Metazoa</taxon>
        <taxon>Ecdysozoa</taxon>
        <taxon>Arthropoda</taxon>
        <taxon>Hexapoda</taxon>
        <taxon>Insecta</taxon>
        <taxon>Pterygota</taxon>
        <taxon>Neoptera</taxon>
        <taxon>Endopterygota</taxon>
        <taxon>Coleoptera</taxon>
        <taxon>Polyphaga</taxon>
        <taxon>Cucujiformia</taxon>
        <taxon>Coccinelloidea</taxon>
        <taxon>Coccinellidae</taxon>
        <taxon>Epilachninae</taxon>
        <taxon>Epilachnini</taxon>
        <taxon>Henosepilachna</taxon>
    </lineage>
</organism>
<evidence type="ECO:0000313" key="9">
    <source>
        <dbReference type="Proteomes" id="UP001431783"/>
    </source>
</evidence>
<feature type="domain" description="Fibronectin type-III" evidence="7">
    <location>
        <begin position="122"/>
        <end position="228"/>
    </location>
</feature>
<feature type="chain" id="PRO_5043833712" description="Fibronectin type-III domain-containing protein" evidence="6">
    <location>
        <begin position="18"/>
        <end position="368"/>
    </location>
</feature>
<dbReference type="PROSITE" id="PS50853">
    <property type="entry name" value="FN3"/>
    <property type="match status" value="2"/>
</dbReference>
<dbReference type="Gene3D" id="2.60.40.10">
    <property type="entry name" value="Immunoglobulins"/>
    <property type="match status" value="2"/>
</dbReference>
<reference evidence="8 9" key="1">
    <citation type="submission" date="2023-03" db="EMBL/GenBank/DDBJ databases">
        <title>Genome insight into feeding habits of ladybird beetles.</title>
        <authorList>
            <person name="Li H.-S."/>
            <person name="Huang Y.-H."/>
            <person name="Pang H."/>
        </authorList>
    </citation>
    <scope>NUCLEOTIDE SEQUENCE [LARGE SCALE GENOMIC DNA]</scope>
    <source>
        <strain evidence="8">SYSU_2023b</strain>
        <tissue evidence="8">Whole body</tissue>
    </source>
</reference>
<sequence length="368" mass="42112">MSFVYSVIFLLVYSCFGDNNNNRDLVPKEAPQNVSIIEIYGKHLQIEWNPVPPTSVRGTFRGYLVRIWNHASSQVYAIPPEVTKASIEYFPYSRNFVTVAVRNNKFIGPPSDALSFDAPQGAPNYPVLFEAHQVGNSSLLLQWNMPTQPNGILLGYKVYCTEINDTYINEESAFSFVIMDPLKFQTKLTDLREGVTYKVGIAAINCVGESLTNYLDVQIYPHEPTKPSVPDFKYQINYEEIDADEVCIESVNNLDKDEDNEFYLTNIQSELARKSSKKENPCFVTTKITWIPDIDKNPGSHFYVKYKMKEAPSYFSTDPELRNDFILVKHFDACKNYEIVVVSVDEEFETESKKIETPVMSFPPKLKE</sequence>
<evidence type="ECO:0000256" key="6">
    <source>
        <dbReference type="SAM" id="SignalP"/>
    </source>
</evidence>
<dbReference type="InterPro" id="IPR013783">
    <property type="entry name" value="Ig-like_fold"/>
</dbReference>
<dbReference type="GO" id="GO:0009897">
    <property type="term" value="C:external side of plasma membrane"/>
    <property type="evidence" value="ECO:0007669"/>
    <property type="project" value="TreeGrafter"/>
</dbReference>
<keyword evidence="4" id="KW-0675">Receptor</keyword>
<dbReference type="Proteomes" id="UP001431783">
    <property type="component" value="Unassembled WGS sequence"/>
</dbReference>
<evidence type="ECO:0000256" key="1">
    <source>
        <dbReference type="ARBA" id="ARBA00022729"/>
    </source>
</evidence>
<dbReference type="PANTHER" id="PTHR23036">
    <property type="entry name" value="CYTOKINE RECEPTOR"/>
    <property type="match status" value="1"/>
</dbReference>
<evidence type="ECO:0000256" key="5">
    <source>
        <dbReference type="ARBA" id="ARBA00023180"/>
    </source>
</evidence>
<feature type="signal peptide" evidence="6">
    <location>
        <begin position="1"/>
        <end position="17"/>
    </location>
</feature>
<dbReference type="Pfam" id="PF00041">
    <property type="entry name" value="fn3"/>
    <property type="match status" value="2"/>
</dbReference>